<feature type="non-terminal residue" evidence="7">
    <location>
        <position position="1"/>
    </location>
</feature>
<evidence type="ECO:0000313" key="7">
    <source>
        <dbReference type="EMBL" id="PIK61499.1"/>
    </source>
</evidence>
<protein>
    <recommendedName>
        <fullName evidence="9">UNC93-like protein</fullName>
    </recommendedName>
</protein>
<dbReference type="Gene3D" id="1.20.1250.20">
    <property type="entry name" value="MFS general substrate transporter like domains"/>
    <property type="match status" value="2"/>
</dbReference>
<evidence type="ECO:0000313" key="8">
    <source>
        <dbReference type="Proteomes" id="UP000230750"/>
    </source>
</evidence>
<feature type="transmembrane region" description="Helical" evidence="6">
    <location>
        <begin position="143"/>
        <end position="163"/>
    </location>
</feature>
<dbReference type="PANTHER" id="PTHR19444">
    <property type="entry name" value="UNC-93 RELATED"/>
    <property type="match status" value="1"/>
</dbReference>
<keyword evidence="8" id="KW-1185">Reference proteome</keyword>
<evidence type="ECO:0000256" key="4">
    <source>
        <dbReference type="ARBA" id="ARBA00022989"/>
    </source>
</evidence>
<dbReference type="GO" id="GO:0016020">
    <property type="term" value="C:membrane"/>
    <property type="evidence" value="ECO:0007669"/>
    <property type="project" value="UniProtKB-SubCell"/>
</dbReference>
<feature type="transmembrane region" description="Helical" evidence="6">
    <location>
        <begin position="398"/>
        <end position="424"/>
    </location>
</feature>
<name>A0A2G8LMM4_STIJA</name>
<feature type="transmembrane region" description="Helical" evidence="6">
    <location>
        <begin position="193"/>
        <end position="213"/>
    </location>
</feature>
<keyword evidence="4 6" id="KW-1133">Transmembrane helix</keyword>
<feature type="transmembrane region" description="Helical" evidence="6">
    <location>
        <begin position="367"/>
        <end position="386"/>
    </location>
</feature>
<comment type="caution">
    <text evidence="7">The sequence shown here is derived from an EMBL/GenBank/DDBJ whole genome shotgun (WGS) entry which is preliminary data.</text>
</comment>
<feature type="transmembrane region" description="Helical" evidence="6">
    <location>
        <begin position="91"/>
        <end position="111"/>
    </location>
</feature>
<evidence type="ECO:0000256" key="3">
    <source>
        <dbReference type="ARBA" id="ARBA00022692"/>
    </source>
</evidence>
<feature type="transmembrane region" description="Helical" evidence="6">
    <location>
        <begin position="460"/>
        <end position="477"/>
    </location>
</feature>
<dbReference type="Pfam" id="PF05978">
    <property type="entry name" value="UNC-93"/>
    <property type="match status" value="1"/>
</dbReference>
<dbReference type="SUPFAM" id="SSF103473">
    <property type="entry name" value="MFS general substrate transporter"/>
    <property type="match status" value="1"/>
</dbReference>
<feature type="transmembrane region" description="Helical" evidence="6">
    <location>
        <begin position="291"/>
        <end position="316"/>
    </location>
</feature>
<dbReference type="PANTHER" id="PTHR19444:SF13">
    <property type="entry name" value="PROTEIN UNC-93 HOMOLOG A"/>
    <property type="match status" value="1"/>
</dbReference>
<dbReference type="AlphaFoldDB" id="A0A2G8LMM4"/>
<feature type="transmembrane region" description="Helical" evidence="6">
    <location>
        <begin position="118"/>
        <end position="137"/>
    </location>
</feature>
<dbReference type="OrthoDB" id="78663at2759"/>
<dbReference type="Proteomes" id="UP000230750">
    <property type="component" value="Unassembled WGS sequence"/>
</dbReference>
<comment type="subcellular location">
    <subcellularLocation>
        <location evidence="1">Membrane</location>
        <topology evidence="1">Multi-pass membrane protein</topology>
    </subcellularLocation>
</comment>
<proteinExistence type="inferred from homology"/>
<sequence>STYIKRLLRKKNYFTWKRRLTSLKMSTLESEYSNTKNQNVLNNQYRRVPSRIFSRKRHWKNLFVLSLTFLFCFTAYGAIQNIQSSVNTSNGLGFLSLAIVYGSFMLSSLLAPTVIKYFGAKWTIVFATLCYCIYSYANFFPSFASLIPASFLLGFSAGPLWVAQGTYLTTSAIQLAELINDVPEFVISRFNGVLFAFFQFYQIWGNILSFTILDAGMENQSPTNFSSCGSQSCGAPIESNQPSPGKNEVQLLFCIFSVIGMLAVLLSMCFLDEQPSATTRIETDTGSSLSLVLSTVRLMGNFQLFLLIPVFVYTGIEQAFMFGDFTKSYITCTQGVSAVGLVMIAYGVSDVISSLISGQLEKITGRIFLFCLGSVVHAGLLVYLYVWKPNQQAEWQLYLVAVGWGVGDAVFQTQCASIIGVIFASCQEPAFSNYRFWQSAGFCISFVLSIPDGICIFHKIIGIGIWLLFSMITYFVCEYKIRRETNQVVFADL</sequence>
<reference evidence="7 8" key="1">
    <citation type="journal article" date="2017" name="PLoS Biol.">
        <title>The sea cucumber genome provides insights into morphological evolution and visceral regeneration.</title>
        <authorList>
            <person name="Zhang X."/>
            <person name="Sun L."/>
            <person name="Yuan J."/>
            <person name="Sun Y."/>
            <person name="Gao Y."/>
            <person name="Zhang L."/>
            <person name="Li S."/>
            <person name="Dai H."/>
            <person name="Hamel J.F."/>
            <person name="Liu C."/>
            <person name="Yu Y."/>
            <person name="Liu S."/>
            <person name="Lin W."/>
            <person name="Guo K."/>
            <person name="Jin S."/>
            <person name="Xu P."/>
            <person name="Storey K.B."/>
            <person name="Huan P."/>
            <person name="Zhang T."/>
            <person name="Zhou Y."/>
            <person name="Zhang J."/>
            <person name="Lin C."/>
            <person name="Li X."/>
            <person name="Xing L."/>
            <person name="Huo D."/>
            <person name="Sun M."/>
            <person name="Wang L."/>
            <person name="Mercier A."/>
            <person name="Li F."/>
            <person name="Yang H."/>
            <person name="Xiang J."/>
        </authorList>
    </citation>
    <scope>NUCLEOTIDE SEQUENCE [LARGE SCALE GENOMIC DNA]</scope>
    <source>
        <strain evidence="7">Shaxun</strain>
        <tissue evidence="7">Muscle</tissue>
    </source>
</reference>
<evidence type="ECO:0008006" key="9">
    <source>
        <dbReference type="Google" id="ProtNLM"/>
    </source>
</evidence>
<gene>
    <name evidence="7" type="ORF">BSL78_01512</name>
</gene>
<feature type="transmembrane region" description="Helical" evidence="6">
    <location>
        <begin position="436"/>
        <end position="454"/>
    </location>
</feature>
<evidence type="ECO:0000256" key="6">
    <source>
        <dbReference type="SAM" id="Phobius"/>
    </source>
</evidence>
<feature type="transmembrane region" description="Helical" evidence="6">
    <location>
        <begin position="249"/>
        <end position="271"/>
    </location>
</feature>
<dbReference type="InterPro" id="IPR010291">
    <property type="entry name" value="Ion_channel_UNC-93"/>
</dbReference>
<feature type="transmembrane region" description="Helical" evidence="6">
    <location>
        <begin position="61"/>
        <end position="79"/>
    </location>
</feature>
<keyword evidence="3 6" id="KW-0812">Transmembrane</keyword>
<organism evidence="7 8">
    <name type="scientific">Stichopus japonicus</name>
    <name type="common">Sea cucumber</name>
    <dbReference type="NCBI Taxonomy" id="307972"/>
    <lineage>
        <taxon>Eukaryota</taxon>
        <taxon>Metazoa</taxon>
        <taxon>Echinodermata</taxon>
        <taxon>Eleutherozoa</taxon>
        <taxon>Echinozoa</taxon>
        <taxon>Holothuroidea</taxon>
        <taxon>Aspidochirotacea</taxon>
        <taxon>Aspidochirotida</taxon>
        <taxon>Stichopodidae</taxon>
        <taxon>Apostichopus</taxon>
    </lineage>
</organism>
<accession>A0A2G8LMM4</accession>
<evidence type="ECO:0000256" key="5">
    <source>
        <dbReference type="ARBA" id="ARBA00023136"/>
    </source>
</evidence>
<keyword evidence="5 6" id="KW-0472">Membrane</keyword>
<dbReference type="InterPro" id="IPR051951">
    <property type="entry name" value="UNC-93_regulatory"/>
</dbReference>
<evidence type="ECO:0000256" key="2">
    <source>
        <dbReference type="ARBA" id="ARBA00009172"/>
    </source>
</evidence>
<dbReference type="STRING" id="307972.A0A2G8LMM4"/>
<evidence type="ECO:0000256" key="1">
    <source>
        <dbReference type="ARBA" id="ARBA00004141"/>
    </source>
</evidence>
<comment type="similarity">
    <text evidence="2">Belongs to the unc-93 family.</text>
</comment>
<feature type="transmembrane region" description="Helical" evidence="6">
    <location>
        <begin position="336"/>
        <end position="355"/>
    </location>
</feature>
<dbReference type="EMBL" id="MRZV01000030">
    <property type="protein sequence ID" value="PIK61499.1"/>
    <property type="molecule type" value="Genomic_DNA"/>
</dbReference>
<dbReference type="InterPro" id="IPR036259">
    <property type="entry name" value="MFS_trans_sf"/>
</dbReference>